<dbReference type="Proteomes" id="UP001283361">
    <property type="component" value="Unassembled WGS sequence"/>
</dbReference>
<gene>
    <name evidence="1" type="ORF">RRG08_018994</name>
</gene>
<evidence type="ECO:0000313" key="1">
    <source>
        <dbReference type="EMBL" id="KAK3781368.1"/>
    </source>
</evidence>
<keyword evidence="2" id="KW-1185">Reference proteome</keyword>
<organism evidence="1 2">
    <name type="scientific">Elysia crispata</name>
    <name type="common">lettuce slug</name>
    <dbReference type="NCBI Taxonomy" id="231223"/>
    <lineage>
        <taxon>Eukaryota</taxon>
        <taxon>Metazoa</taxon>
        <taxon>Spiralia</taxon>
        <taxon>Lophotrochozoa</taxon>
        <taxon>Mollusca</taxon>
        <taxon>Gastropoda</taxon>
        <taxon>Heterobranchia</taxon>
        <taxon>Euthyneura</taxon>
        <taxon>Panpulmonata</taxon>
        <taxon>Sacoglossa</taxon>
        <taxon>Placobranchoidea</taxon>
        <taxon>Plakobranchidae</taxon>
        <taxon>Elysia</taxon>
    </lineage>
</organism>
<comment type="caution">
    <text evidence="1">The sequence shown here is derived from an EMBL/GenBank/DDBJ whole genome shotgun (WGS) entry which is preliminary data.</text>
</comment>
<reference evidence="1" key="1">
    <citation type="journal article" date="2023" name="G3 (Bethesda)">
        <title>A reference genome for the long-term kleptoplast-retaining sea slug Elysia crispata morphotype clarki.</title>
        <authorList>
            <person name="Eastman K.E."/>
            <person name="Pendleton A.L."/>
            <person name="Shaikh M.A."/>
            <person name="Suttiyut T."/>
            <person name="Ogas R."/>
            <person name="Tomko P."/>
            <person name="Gavelis G."/>
            <person name="Widhalm J.R."/>
            <person name="Wisecaver J.H."/>
        </authorList>
    </citation>
    <scope>NUCLEOTIDE SEQUENCE</scope>
    <source>
        <strain evidence="1">ECLA1</strain>
    </source>
</reference>
<dbReference type="EMBL" id="JAWDGP010002624">
    <property type="protein sequence ID" value="KAK3781368.1"/>
    <property type="molecule type" value="Genomic_DNA"/>
</dbReference>
<evidence type="ECO:0000313" key="2">
    <source>
        <dbReference type="Proteomes" id="UP001283361"/>
    </source>
</evidence>
<proteinExistence type="predicted"/>
<sequence length="143" mass="16106">MWVKPKSNGLALRLQYVYSGVRTKHLRAVQRTKIHCPEALENLGDYENCSANLVPQRTPFRLWAGARAVLAPVYSLLVSLQMVHAWLDVLSMQTDVQLTSTPGHSVSDIDRLTLGQVERGGGRAWRQGITNQDNYRALWFGLC</sequence>
<dbReference type="AlphaFoldDB" id="A0AAE1A5K9"/>
<protein>
    <submittedName>
        <fullName evidence="1">Uncharacterized protein</fullName>
    </submittedName>
</protein>
<accession>A0AAE1A5K9</accession>
<name>A0AAE1A5K9_9GAST</name>